<reference evidence="2 3" key="1">
    <citation type="submission" date="2019-04" db="EMBL/GenBank/DDBJ databases">
        <authorList>
            <consortium name="Pathogen Informatics"/>
        </authorList>
    </citation>
    <scope>NUCLEOTIDE SEQUENCE [LARGE SCALE GENOMIC DNA]</scope>
    <source>
        <strain evidence="2 3">NCTC9185</strain>
    </source>
</reference>
<evidence type="ECO:0000313" key="2">
    <source>
        <dbReference type="EMBL" id="VTN14940.1"/>
    </source>
</evidence>
<keyword evidence="1" id="KW-0472">Membrane</keyword>
<gene>
    <name evidence="2" type="ORF">NCTC9185_07008</name>
</gene>
<evidence type="ECO:0000256" key="1">
    <source>
        <dbReference type="SAM" id="Phobius"/>
    </source>
</evidence>
<proteinExistence type="predicted"/>
<keyword evidence="1" id="KW-1133">Transmembrane helix</keyword>
<dbReference type="AlphaFoldDB" id="A0A4U9D8L0"/>
<protein>
    <submittedName>
        <fullName evidence="2">Predicted ABC-type sugar transport system, permease component</fullName>
    </submittedName>
</protein>
<dbReference type="EMBL" id="CABDVU010000001">
    <property type="protein sequence ID" value="VTN14940.1"/>
    <property type="molecule type" value="Genomic_DNA"/>
</dbReference>
<keyword evidence="1" id="KW-0812">Transmembrane</keyword>
<feature type="transmembrane region" description="Helical" evidence="1">
    <location>
        <begin position="53"/>
        <end position="74"/>
    </location>
</feature>
<evidence type="ECO:0000313" key="3">
    <source>
        <dbReference type="Proteomes" id="UP000339249"/>
    </source>
</evidence>
<accession>A0A4U9D8L0</accession>
<organism evidence="2 3">
    <name type="scientific">Raoultella terrigena</name>
    <name type="common">Klebsiella terrigena</name>
    <dbReference type="NCBI Taxonomy" id="577"/>
    <lineage>
        <taxon>Bacteria</taxon>
        <taxon>Pseudomonadati</taxon>
        <taxon>Pseudomonadota</taxon>
        <taxon>Gammaproteobacteria</taxon>
        <taxon>Enterobacterales</taxon>
        <taxon>Enterobacteriaceae</taxon>
        <taxon>Klebsiella/Raoultella group</taxon>
        <taxon>Raoultella</taxon>
    </lineage>
</organism>
<dbReference type="Proteomes" id="UP000339249">
    <property type="component" value="Unassembled WGS sequence"/>
</dbReference>
<feature type="transmembrane region" description="Helical" evidence="1">
    <location>
        <begin position="21"/>
        <end position="41"/>
    </location>
</feature>
<keyword evidence="2" id="KW-0813">Transport</keyword>
<keyword evidence="2" id="KW-0762">Sugar transport</keyword>
<name>A0A4U9D8L0_RAOTE</name>
<sequence>MSQLTLKSSSPGQSAGGPLAYLSRAGFGVITLLAIALFGWANPVFLTVDNWANLLQGSAILLIVAMAMTLIVSAGPSISRWASHSTLAPPLRWWP</sequence>